<dbReference type="InterPro" id="IPR027469">
    <property type="entry name" value="Cation_efflux_TMD_sf"/>
</dbReference>
<protein>
    <recommendedName>
        <fullName evidence="6">Cation efflux protein transmembrane domain-containing protein</fullName>
    </recommendedName>
</protein>
<feature type="transmembrane region" description="Helical" evidence="5">
    <location>
        <begin position="183"/>
        <end position="203"/>
    </location>
</feature>
<keyword evidence="4 5" id="KW-0472">Membrane</keyword>
<dbReference type="GO" id="GO:0016020">
    <property type="term" value="C:membrane"/>
    <property type="evidence" value="ECO:0007669"/>
    <property type="project" value="UniProtKB-SubCell"/>
</dbReference>
<evidence type="ECO:0000256" key="1">
    <source>
        <dbReference type="ARBA" id="ARBA00004141"/>
    </source>
</evidence>
<gene>
    <name evidence="7" type="ORF">AKG39_18235</name>
</gene>
<comment type="subcellular location">
    <subcellularLocation>
        <location evidence="1">Membrane</location>
        <topology evidence="1">Multi-pass membrane protein</topology>
    </subcellularLocation>
</comment>
<proteinExistence type="predicted"/>
<dbReference type="EMBL" id="LGYO01000067">
    <property type="protein sequence ID" value="KNZ40331.1"/>
    <property type="molecule type" value="Genomic_DNA"/>
</dbReference>
<evidence type="ECO:0000259" key="6">
    <source>
        <dbReference type="Pfam" id="PF01545"/>
    </source>
</evidence>
<keyword evidence="8" id="KW-1185">Reference proteome</keyword>
<evidence type="ECO:0000313" key="7">
    <source>
        <dbReference type="EMBL" id="KNZ40331.1"/>
    </source>
</evidence>
<feature type="domain" description="Cation efflux protein transmembrane" evidence="6">
    <location>
        <begin position="23"/>
        <end position="214"/>
    </location>
</feature>
<dbReference type="SUPFAM" id="SSF161111">
    <property type="entry name" value="Cation efflux protein transmembrane domain-like"/>
    <property type="match status" value="1"/>
</dbReference>
<dbReference type="Gene3D" id="1.20.1510.10">
    <property type="entry name" value="Cation efflux protein transmembrane domain"/>
    <property type="match status" value="1"/>
</dbReference>
<comment type="caution">
    <text evidence="7">The sequence shown here is derived from an EMBL/GenBank/DDBJ whole genome shotgun (WGS) entry which is preliminary data.</text>
</comment>
<feature type="transmembrane region" description="Helical" evidence="5">
    <location>
        <begin position="160"/>
        <end position="177"/>
    </location>
</feature>
<keyword evidence="3 5" id="KW-1133">Transmembrane helix</keyword>
<evidence type="ECO:0000256" key="5">
    <source>
        <dbReference type="SAM" id="Phobius"/>
    </source>
</evidence>
<dbReference type="RefSeq" id="WP_050741836.1">
    <property type="nucleotide sequence ID" value="NZ_RXYC01000001.1"/>
</dbReference>
<dbReference type="Proteomes" id="UP000036873">
    <property type="component" value="Unassembled WGS sequence"/>
</dbReference>
<dbReference type="Pfam" id="PF01545">
    <property type="entry name" value="Cation_efflux"/>
    <property type="match status" value="1"/>
</dbReference>
<sequence>MMSEKNDYRALFRITLMNFLITGVLALGFMTYLYFSTGSLLFLIQVVANFGSTVTFGMYALVLKKQADNKSYAYEYGLGKFEAISTFAGFIIQDVNLIILAVLAVNDFIHVDMDISFGFLAFAYSSAVVLYDAAVIIILKKKSRSDNGIVKSQIVDCFNEGLQLAVTLGAMALVTLFPDSMGIYRFQYIICLVIIGYCFYVSLEPIKTSVNSLLDKCTDEKVAQKILKVLAVNFELYELFETYHTRVSASTTFIDLFIGYDDALTAREILQRNATIEGDIRKLIPDAVINCILIGDSADTVKQGD</sequence>
<name>A0A0L6TVQ7_9FIRM</name>
<organism evidence="7 8">
    <name type="scientific">Acetobacterium bakii</name>
    <dbReference type="NCBI Taxonomy" id="52689"/>
    <lineage>
        <taxon>Bacteria</taxon>
        <taxon>Bacillati</taxon>
        <taxon>Bacillota</taxon>
        <taxon>Clostridia</taxon>
        <taxon>Eubacteriales</taxon>
        <taxon>Eubacteriaceae</taxon>
        <taxon>Acetobacterium</taxon>
    </lineage>
</organism>
<accession>A0A0L6TVQ7</accession>
<dbReference type="GO" id="GO:0008324">
    <property type="term" value="F:monoatomic cation transmembrane transporter activity"/>
    <property type="evidence" value="ECO:0007669"/>
    <property type="project" value="InterPro"/>
</dbReference>
<keyword evidence="2 5" id="KW-0812">Transmembrane</keyword>
<feature type="transmembrane region" description="Helical" evidence="5">
    <location>
        <begin position="117"/>
        <end position="139"/>
    </location>
</feature>
<evidence type="ECO:0000256" key="3">
    <source>
        <dbReference type="ARBA" id="ARBA00022989"/>
    </source>
</evidence>
<feature type="transmembrane region" description="Helical" evidence="5">
    <location>
        <begin position="12"/>
        <end position="35"/>
    </location>
</feature>
<evidence type="ECO:0000256" key="4">
    <source>
        <dbReference type="ARBA" id="ARBA00023136"/>
    </source>
</evidence>
<dbReference type="InterPro" id="IPR058533">
    <property type="entry name" value="Cation_efflux_TM"/>
</dbReference>
<evidence type="ECO:0000256" key="2">
    <source>
        <dbReference type="ARBA" id="ARBA00022692"/>
    </source>
</evidence>
<feature type="transmembrane region" description="Helical" evidence="5">
    <location>
        <begin position="83"/>
        <end position="105"/>
    </location>
</feature>
<reference evidence="8" key="1">
    <citation type="submission" date="2015-07" db="EMBL/GenBank/DDBJ databases">
        <title>Draft genome sequence of Acetobacterium bakii DSM 8293, a potential psychrophilic chemical producer through syngas fermentation.</title>
        <authorList>
            <person name="Song Y."/>
            <person name="Hwang S."/>
            <person name="Cho B.-K."/>
        </authorList>
    </citation>
    <scope>NUCLEOTIDE SEQUENCE [LARGE SCALE GENOMIC DNA]</scope>
    <source>
        <strain evidence="8">DSM 8239</strain>
    </source>
</reference>
<feature type="transmembrane region" description="Helical" evidence="5">
    <location>
        <begin position="41"/>
        <end position="62"/>
    </location>
</feature>
<dbReference type="STRING" id="52689.AKG39_18235"/>
<dbReference type="AlphaFoldDB" id="A0A0L6TVQ7"/>
<evidence type="ECO:0000313" key="8">
    <source>
        <dbReference type="Proteomes" id="UP000036873"/>
    </source>
</evidence>